<dbReference type="EMBL" id="JAOQKI010000026">
    <property type="protein sequence ID" value="MCU6718143.1"/>
    <property type="molecule type" value="Genomic_DNA"/>
</dbReference>
<evidence type="ECO:0000313" key="3">
    <source>
        <dbReference type="Proteomes" id="UP001209666"/>
    </source>
</evidence>
<keyword evidence="1" id="KW-1133">Transmembrane helix</keyword>
<accession>A0ABT2SGL4</accession>
<keyword evidence="3" id="KW-1185">Reference proteome</keyword>
<feature type="transmembrane region" description="Helical" evidence="1">
    <location>
        <begin position="38"/>
        <end position="58"/>
    </location>
</feature>
<dbReference type="RefSeq" id="WP_262624284.1">
    <property type="nucleotide sequence ID" value="NZ_JAOQKI010000026.1"/>
</dbReference>
<name>A0ABT2SGL4_9FIRM</name>
<sequence>MTDKERYKQAFSSLHASGHISLEVNMNHNRKFHPTRKLIAASACAILLLGGSSAYAAYHFLSPSQIADEVADNGALSRAFAGEDAVSVNETQQSNGYDITLLGLVSGEKLELCVPQETRENVSKSHTYAAVAIAKSDGTDMEYRNFFVAPLINSVSVLDANAATMDETLTWFCKDGVLYELIECDDLEIFADRGVQLGIVDSFGSETAAFRMDNESGSYRKVEDYAGTIALFTLPLDTTKADPAAAEEYLKKLEEAAAGAEAADTEGTVGRAEVSVITGAESKTAAGYMNQQVRDFVDGITADNLSDYFEIVKDYPVFSATPDENGWVDFGTQYIEKEDYVANGGSGEVSNWLAEDEYFSVNAITMSGNDGKEDASTLRISVVFRNEDGSLTEALYQIKPDCVDLIK</sequence>
<evidence type="ECO:0008006" key="4">
    <source>
        <dbReference type="Google" id="ProtNLM"/>
    </source>
</evidence>
<comment type="caution">
    <text evidence="2">The sequence shown here is derived from an EMBL/GenBank/DDBJ whole genome shotgun (WGS) entry which is preliminary data.</text>
</comment>
<protein>
    <recommendedName>
        <fullName evidence="4">DUF4179 domain-containing protein</fullName>
    </recommendedName>
</protein>
<evidence type="ECO:0000256" key="1">
    <source>
        <dbReference type="SAM" id="Phobius"/>
    </source>
</evidence>
<evidence type="ECO:0000313" key="2">
    <source>
        <dbReference type="EMBL" id="MCU6718143.1"/>
    </source>
</evidence>
<proteinExistence type="predicted"/>
<reference evidence="2 3" key="1">
    <citation type="journal article" date="2021" name="ISME Commun">
        <title>Automated analysis of genomic sequences facilitates high-throughput and comprehensive description of bacteria.</title>
        <authorList>
            <person name="Hitch T.C.A."/>
        </authorList>
    </citation>
    <scope>NUCLEOTIDE SEQUENCE [LARGE SCALE GENOMIC DNA]</scope>
    <source>
        <strain evidence="2 3">Sanger_19</strain>
    </source>
</reference>
<keyword evidence="1" id="KW-0812">Transmembrane</keyword>
<gene>
    <name evidence="2" type="ORF">OCV43_12860</name>
</gene>
<organism evidence="2 3">
    <name type="scientific">Roseburia amylophila</name>
    <dbReference type="NCBI Taxonomy" id="2981794"/>
    <lineage>
        <taxon>Bacteria</taxon>
        <taxon>Bacillati</taxon>
        <taxon>Bacillota</taxon>
        <taxon>Clostridia</taxon>
        <taxon>Lachnospirales</taxon>
        <taxon>Lachnospiraceae</taxon>
        <taxon>Roseburia</taxon>
    </lineage>
</organism>
<keyword evidence="1" id="KW-0472">Membrane</keyword>
<dbReference type="Proteomes" id="UP001209666">
    <property type="component" value="Unassembled WGS sequence"/>
</dbReference>